<dbReference type="Gene3D" id="1.25.40.10">
    <property type="entry name" value="Tetratricopeptide repeat domain"/>
    <property type="match status" value="1"/>
</dbReference>
<sequence length="100" mass="11521">MLFRGQALISAHVLHGHTIEALNKFKEMEAEGFWPDKVAFLAVLSSCRHIGDVEQGMELFGQMKSKYRVEPEMDHYLLVVDLLARYGKSTIIKICRYIHI</sequence>
<reference evidence="3" key="1">
    <citation type="submission" date="2024-07" db="EMBL/GenBank/DDBJ databases">
        <title>Two chromosome-level genome assemblies of Korean endemic species Abeliophyllum distichum and Forsythia ovata (Oleaceae).</title>
        <authorList>
            <person name="Jang H."/>
        </authorList>
    </citation>
    <scope>NUCLEOTIDE SEQUENCE [LARGE SCALE GENOMIC DNA]</scope>
</reference>
<dbReference type="InterPro" id="IPR011990">
    <property type="entry name" value="TPR-like_helical_dom_sf"/>
</dbReference>
<dbReference type="PANTHER" id="PTHR47926:SF423">
    <property type="entry name" value="REPEAT-CONTAINING PROTEIN, PUTATIVE-RELATED"/>
    <property type="match status" value="1"/>
</dbReference>
<dbReference type="InterPro" id="IPR046960">
    <property type="entry name" value="PPR_At4g14850-like_plant"/>
</dbReference>
<comment type="caution">
    <text evidence="2">The sequence shown here is derived from an EMBL/GenBank/DDBJ whole genome shotgun (WGS) entry which is preliminary data.</text>
</comment>
<evidence type="ECO:0000313" key="2">
    <source>
        <dbReference type="EMBL" id="KAL2472291.1"/>
    </source>
</evidence>
<evidence type="ECO:0000256" key="1">
    <source>
        <dbReference type="ARBA" id="ARBA00022737"/>
    </source>
</evidence>
<dbReference type="NCBIfam" id="TIGR00756">
    <property type="entry name" value="PPR"/>
    <property type="match status" value="1"/>
</dbReference>
<proteinExistence type="predicted"/>
<dbReference type="EMBL" id="JBFOLK010000012">
    <property type="protein sequence ID" value="KAL2472291.1"/>
    <property type="molecule type" value="Genomic_DNA"/>
</dbReference>
<keyword evidence="3" id="KW-1185">Reference proteome</keyword>
<evidence type="ECO:0000313" key="3">
    <source>
        <dbReference type="Proteomes" id="UP001604336"/>
    </source>
</evidence>
<dbReference type="Pfam" id="PF01535">
    <property type="entry name" value="PPR"/>
    <property type="match status" value="2"/>
</dbReference>
<dbReference type="AlphaFoldDB" id="A0ABD1Q808"/>
<name>A0ABD1Q808_9LAMI</name>
<keyword evidence="1" id="KW-0677">Repeat</keyword>
<dbReference type="PANTHER" id="PTHR47926">
    <property type="entry name" value="PENTATRICOPEPTIDE REPEAT-CONTAINING PROTEIN"/>
    <property type="match status" value="1"/>
</dbReference>
<protein>
    <submittedName>
        <fullName evidence="2">Pentatricopeptide repeat-containing protein</fullName>
    </submittedName>
</protein>
<accession>A0ABD1Q808</accession>
<dbReference type="Proteomes" id="UP001604336">
    <property type="component" value="Unassembled WGS sequence"/>
</dbReference>
<gene>
    <name evidence="2" type="ORF">Adt_40427</name>
</gene>
<organism evidence="2 3">
    <name type="scientific">Abeliophyllum distichum</name>
    <dbReference type="NCBI Taxonomy" id="126358"/>
    <lineage>
        <taxon>Eukaryota</taxon>
        <taxon>Viridiplantae</taxon>
        <taxon>Streptophyta</taxon>
        <taxon>Embryophyta</taxon>
        <taxon>Tracheophyta</taxon>
        <taxon>Spermatophyta</taxon>
        <taxon>Magnoliopsida</taxon>
        <taxon>eudicotyledons</taxon>
        <taxon>Gunneridae</taxon>
        <taxon>Pentapetalae</taxon>
        <taxon>asterids</taxon>
        <taxon>lamiids</taxon>
        <taxon>Lamiales</taxon>
        <taxon>Oleaceae</taxon>
        <taxon>Forsythieae</taxon>
        <taxon>Abeliophyllum</taxon>
    </lineage>
</organism>
<dbReference type="InterPro" id="IPR002885">
    <property type="entry name" value="PPR_rpt"/>
</dbReference>